<evidence type="ECO:0000256" key="2">
    <source>
        <dbReference type="ARBA" id="ARBA00008335"/>
    </source>
</evidence>
<protein>
    <submittedName>
        <fullName evidence="9">Major Facilitator Superfamily</fullName>
    </submittedName>
</protein>
<evidence type="ECO:0000256" key="4">
    <source>
        <dbReference type="ARBA" id="ARBA00022692"/>
    </source>
</evidence>
<evidence type="ECO:0000313" key="10">
    <source>
        <dbReference type="Proteomes" id="UP000250245"/>
    </source>
</evidence>
<feature type="transmembrane region" description="Helical" evidence="8">
    <location>
        <begin position="57"/>
        <end position="79"/>
    </location>
</feature>
<dbReference type="SUPFAM" id="SSF103473">
    <property type="entry name" value="MFS general substrate transporter"/>
    <property type="match status" value="1"/>
</dbReference>
<dbReference type="InterPro" id="IPR011701">
    <property type="entry name" value="MFS"/>
</dbReference>
<dbReference type="RefSeq" id="WP_013189081.1">
    <property type="nucleotide sequence ID" value="NZ_CP068112.1"/>
</dbReference>
<sequence>MNAKPQNSANAGPEIWHDQKRMFPPMALGLSMAGFYVTAAGSLIATLSRDLGVKPEALNWLGAAYGFGMLVSGLLAPWVMRNGPVWSLRLAPLLVLLGTCLVAWSPSITVSLVGVTLACLGGTTVSAGVAGTFVGVEGTKYMSLTVGISSSVSIVTTVLFALVERVFPGFGRMALWFVLVMAVPTLVWGWKLPAVPFRQVLQKGLSAAIDSVSATGEGHGDPATTPAADGHRDQTGTSGAAADSGVPPRGSVKPSRWLVTSQIMRLGLTAGVEFAMYAWAVTRLRELGVELALASGLATAFAVGMAVGRLGGAAFARRYWAWWVFVGLGFCGTVAVAFVPSIAVAVVGLFITGLGVSCLYPISATEFSGLPGVQKQHAAAVISCLSGTGAIVTPLLLGVLLAAVGLHFGFLVLLGLYVLMVFLPRPSAAHLGIG</sequence>
<keyword evidence="5 8" id="KW-1133">Transmembrane helix</keyword>
<evidence type="ECO:0000256" key="8">
    <source>
        <dbReference type="SAM" id="Phobius"/>
    </source>
</evidence>
<feature type="transmembrane region" description="Helical" evidence="8">
    <location>
        <begin position="110"/>
        <end position="134"/>
    </location>
</feature>
<feature type="transmembrane region" description="Helical" evidence="8">
    <location>
        <begin position="319"/>
        <end position="339"/>
    </location>
</feature>
<feature type="transmembrane region" description="Helical" evidence="8">
    <location>
        <begin position="377"/>
        <end position="397"/>
    </location>
</feature>
<dbReference type="EMBL" id="UASJ01000001">
    <property type="protein sequence ID" value="SQB65512.1"/>
    <property type="molecule type" value="Genomic_DNA"/>
</dbReference>
<feature type="transmembrane region" description="Helical" evidence="8">
    <location>
        <begin position="141"/>
        <end position="163"/>
    </location>
</feature>
<dbReference type="OMA" id="HYPLAIS"/>
<gene>
    <name evidence="9" type="ORF">NCTC11820_01579</name>
</gene>
<organism evidence="9 10">
    <name type="scientific">Mobiluncus curtisii</name>
    <dbReference type="NCBI Taxonomy" id="2051"/>
    <lineage>
        <taxon>Bacteria</taxon>
        <taxon>Bacillati</taxon>
        <taxon>Actinomycetota</taxon>
        <taxon>Actinomycetes</taxon>
        <taxon>Actinomycetales</taxon>
        <taxon>Actinomycetaceae</taxon>
        <taxon>Mobiluncus</taxon>
    </lineage>
</organism>
<evidence type="ECO:0000256" key="7">
    <source>
        <dbReference type="SAM" id="MobiDB-lite"/>
    </source>
</evidence>
<dbReference type="GO" id="GO:0012505">
    <property type="term" value="C:endomembrane system"/>
    <property type="evidence" value="ECO:0007669"/>
    <property type="project" value="UniProtKB-SubCell"/>
</dbReference>
<feature type="transmembrane region" description="Helical" evidence="8">
    <location>
        <begin position="26"/>
        <end position="45"/>
    </location>
</feature>
<feature type="transmembrane region" description="Helical" evidence="8">
    <location>
        <begin position="345"/>
        <end position="365"/>
    </location>
</feature>
<keyword evidence="4 8" id="KW-0812">Transmembrane</keyword>
<dbReference type="GO" id="GO:0016020">
    <property type="term" value="C:membrane"/>
    <property type="evidence" value="ECO:0007669"/>
    <property type="project" value="TreeGrafter"/>
</dbReference>
<comment type="similarity">
    <text evidence="2">Belongs to the major facilitator superfamily.</text>
</comment>
<feature type="transmembrane region" description="Helical" evidence="8">
    <location>
        <begin position="403"/>
        <end position="423"/>
    </location>
</feature>
<evidence type="ECO:0000256" key="6">
    <source>
        <dbReference type="ARBA" id="ARBA00023136"/>
    </source>
</evidence>
<dbReference type="GO" id="GO:0022857">
    <property type="term" value="F:transmembrane transporter activity"/>
    <property type="evidence" value="ECO:0007669"/>
    <property type="project" value="InterPro"/>
</dbReference>
<keyword evidence="6 8" id="KW-0472">Membrane</keyword>
<reference evidence="9 10" key="1">
    <citation type="submission" date="2018-06" db="EMBL/GenBank/DDBJ databases">
        <authorList>
            <consortium name="Pathogen Informatics"/>
            <person name="Doyle S."/>
        </authorList>
    </citation>
    <scope>NUCLEOTIDE SEQUENCE [LARGE SCALE GENOMIC DNA]</scope>
    <source>
        <strain evidence="9 10">NCTC11820</strain>
    </source>
</reference>
<dbReference type="InterPro" id="IPR036259">
    <property type="entry name" value="MFS_trans_sf"/>
</dbReference>
<proteinExistence type="inferred from homology"/>
<feature type="transmembrane region" description="Helical" evidence="8">
    <location>
        <begin position="86"/>
        <end position="104"/>
    </location>
</feature>
<evidence type="ECO:0000256" key="5">
    <source>
        <dbReference type="ARBA" id="ARBA00022989"/>
    </source>
</evidence>
<dbReference type="Gene3D" id="1.20.1250.20">
    <property type="entry name" value="MFS general substrate transporter like domains"/>
    <property type="match status" value="2"/>
</dbReference>
<feature type="region of interest" description="Disordered" evidence="7">
    <location>
        <begin position="214"/>
        <end position="253"/>
    </location>
</feature>
<evidence type="ECO:0000313" key="9">
    <source>
        <dbReference type="EMBL" id="SQB65512.1"/>
    </source>
</evidence>
<feature type="transmembrane region" description="Helical" evidence="8">
    <location>
        <begin position="287"/>
        <end position="307"/>
    </location>
</feature>
<dbReference type="Proteomes" id="UP000250245">
    <property type="component" value="Unassembled WGS sequence"/>
</dbReference>
<dbReference type="PANTHER" id="PTHR23514">
    <property type="entry name" value="BYPASS OF STOP CODON PROTEIN 6"/>
    <property type="match status" value="1"/>
</dbReference>
<feature type="transmembrane region" description="Helical" evidence="8">
    <location>
        <begin position="169"/>
        <end position="190"/>
    </location>
</feature>
<evidence type="ECO:0000256" key="1">
    <source>
        <dbReference type="ARBA" id="ARBA00004127"/>
    </source>
</evidence>
<dbReference type="AlphaFoldDB" id="A0A2X2YCF5"/>
<dbReference type="PANTHER" id="PTHR23514:SF3">
    <property type="entry name" value="BYPASS OF STOP CODON PROTEIN 6"/>
    <property type="match status" value="1"/>
</dbReference>
<evidence type="ECO:0000256" key="3">
    <source>
        <dbReference type="ARBA" id="ARBA00022448"/>
    </source>
</evidence>
<accession>A0A2X2YCF5</accession>
<comment type="subcellular location">
    <subcellularLocation>
        <location evidence="1">Endomembrane system</location>
        <topology evidence="1">Multi-pass membrane protein</topology>
    </subcellularLocation>
</comment>
<dbReference type="GeneID" id="55565148"/>
<keyword evidence="3" id="KW-0813">Transport</keyword>
<dbReference type="InterPro" id="IPR051788">
    <property type="entry name" value="MFS_Transporter"/>
</dbReference>
<name>A0A2X2YCF5_9ACTO</name>
<dbReference type="Pfam" id="PF07690">
    <property type="entry name" value="MFS_1"/>
    <property type="match status" value="1"/>
</dbReference>